<dbReference type="Gene3D" id="3.40.50.300">
    <property type="entry name" value="P-loop containing nucleotide triphosphate hydrolases"/>
    <property type="match status" value="1"/>
</dbReference>
<evidence type="ECO:0000256" key="14">
    <source>
        <dbReference type="PIRNR" id="PIRNR006135"/>
    </source>
</evidence>
<feature type="active site" description="GMP-histidine intermediate" evidence="15">
    <location>
        <position position="48"/>
    </location>
</feature>
<dbReference type="Proteomes" id="UP000254123">
    <property type="component" value="Unassembled WGS sequence"/>
</dbReference>
<organism evidence="17 18">
    <name type="scientific">Psychrobacter phenylpyruvicus</name>
    <dbReference type="NCBI Taxonomy" id="29432"/>
    <lineage>
        <taxon>Bacteria</taxon>
        <taxon>Pseudomonadati</taxon>
        <taxon>Pseudomonadota</taxon>
        <taxon>Gammaproteobacteria</taxon>
        <taxon>Moraxellales</taxon>
        <taxon>Moraxellaceae</taxon>
        <taxon>Psychrobacter</taxon>
    </lineage>
</organism>
<feature type="binding site" evidence="16">
    <location>
        <begin position="32"/>
        <end position="34"/>
    </location>
    <ligand>
        <name>GTP</name>
        <dbReference type="ChEBI" id="CHEBI:37565"/>
    </ligand>
</feature>
<proteinExistence type="inferred from homology"/>
<evidence type="ECO:0000256" key="2">
    <source>
        <dbReference type="ARBA" id="ARBA00000711"/>
    </source>
</evidence>
<dbReference type="EC" id="2.7.1.156" evidence="14"/>
<dbReference type="InterPro" id="IPR027417">
    <property type="entry name" value="P-loop_NTPase"/>
</dbReference>
<evidence type="ECO:0000256" key="6">
    <source>
        <dbReference type="ARBA" id="ARBA00005159"/>
    </source>
</evidence>
<dbReference type="InterPro" id="IPR003203">
    <property type="entry name" value="CobU/CobP"/>
</dbReference>
<dbReference type="UniPathway" id="UPA00148">
    <property type="reaction ID" value="UER00236"/>
</dbReference>
<feature type="binding site" evidence="16">
    <location>
        <begin position="7"/>
        <end position="14"/>
    </location>
    <ligand>
        <name>GTP</name>
        <dbReference type="ChEBI" id="CHEBI:37565"/>
    </ligand>
</feature>
<dbReference type="GO" id="GO:0043752">
    <property type="term" value="F:adenosylcobinamide kinase activity"/>
    <property type="evidence" value="ECO:0007669"/>
    <property type="project" value="UniProtKB-EC"/>
</dbReference>
<dbReference type="STRING" id="1123034.GCA_000685805_02610"/>
<keyword evidence="8 14" id="KW-0169">Cobalamin biosynthesis</keyword>
<evidence type="ECO:0000256" key="7">
    <source>
        <dbReference type="ARBA" id="ARBA00007490"/>
    </source>
</evidence>
<evidence type="ECO:0000256" key="11">
    <source>
        <dbReference type="ARBA" id="ARBA00022777"/>
    </source>
</evidence>
<dbReference type="GO" id="GO:0005524">
    <property type="term" value="F:ATP binding"/>
    <property type="evidence" value="ECO:0007669"/>
    <property type="project" value="UniProtKB-UniRule"/>
</dbReference>
<reference evidence="17 18" key="1">
    <citation type="submission" date="2018-06" db="EMBL/GenBank/DDBJ databases">
        <authorList>
            <consortium name="Pathogen Informatics"/>
            <person name="Doyle S."/>
        </authorList>
    </citation>
    <scope>NUCLEOTIDE SEQUENCE [LARGE SCALE GENOMIC DNA]</scope>
    <source>
        <strain evidence="17 18">NCTC10526</strain>
    </source>
</reference>
<comment type="catalytic activity">
    <reaction evidence="3">
        <text>adenosylcob(III)inamide + GTP = adenosylcob(III)inamide phosphate + GDP + H(+)</text>
        <dbReference type="Rhea" id="RHEA:15765"/>
        <dbReference type="ChEBI" id="CHEBI:2480"/>
        <dbReference type="ChEBI" id="CHEBI:15378"/>
        <dbReference type="ChEBI" id="CHEBI:37565"/>
        <dbReference type="ChEBI" id="CHEBI:58189"/>
        <dbReference type="ChEBI" id="CHEBI:58502"/>
        <dbReference type="EC" id="2.7.1.156"/>
    </reaction>
</comment>
<evidence type="ECO:0000256" key="12">
    <source>
        <dbReference type="ARBA" id="ARBA00022840"/>
    </source>
</evidence>
<evidence type="ECO:0000256" key="8">
    <source>
        <dbReference type="ARBA" id="ARBA00022573"/>
    </source>
</evidence>
<evidence type="ECO:0000256" key="16">
    <source>
        <dbReference type="PIRSR" id="PIRSR006135-2"/>
    </source>
</evidence>
<protein>
    <recommendedName>
        <fullName evidence="14">Bifunctional adenosylcobalamin biosynthesis protein</fullName>
        <ecNumber evidence="14">2.7.1.156</ecNumber>
        <ecNumber evidence="14">2.7.7.62</ecNumber>
    </recommendedName>
</protein>
<comment type="catalytic activity">
    <reaction evidence="2 14">
        <text>adenosylcob(III)inamide phosphate + GTP + H(+) = adenosylcob(III)inamide-GDP + diphosphate</text>
        <dbReference type="Rhea" id="RHEA:22712"/>
        <dbReference type="ChEBI" id="CHEBI:15378"/>
        <dbReference type="ChEBI" id="CHEBI:33019"/>
        <dbReference type="ChEBI" id="CHEBI:37565"/>
        <dbReference type="ChEBI" id="CHEBI:58502"/>
        <dbReference type="ChEBI" id="CHEBI:60487"/>
        <dbReference type="EC" id="2.7.7.62"/>
    </reaction>
</comment>
<keyword evidence="13 14" id="KW-0342">GTP-binding</keyword>
<evidence type="ECO:0000313" key="18">
    <source>
        <dbReference type="Proteomes" id="UP000254123"/>
    </source>
</evidence>
<name>A0A379LMA5_9GAMM</name>
<evidence type="ECO:0000256" key="13">
    <source>
        <dbReference type="ARBA" id="ARBA00023134"/>
    </source>
</evidence>
<evidence type="ECO:0000256" key="1">
    <source>
        <dbReference type="ARBA" id="ARBA00000312"/>
    </source>
</evidence>
<keyword evidence="12 14" id="KW-0067">ATP-binding</keyword>
<comment type="similarity">
    <text evidence="7 14">Belongs to the CobU/CobP family.</text>
</comment>
<keyword evidence="9 14" id="KW-0808">Transferase</keyword>
<evidence type="ECO:0000313" key="17">
    <source>
        <dbReference type="EMBL" id="SUD91749.1"/>
    </source>
</evidence>
<dbReference type="EMBL" id="UGVC01000001">
    <property type="protein sequence ID" value="SUD91749.1"/>
    <property type="molecule type" value="Genomic_DNA"/>
</dbReference>
<evidence type="ECO:0000256" key="15">
    <source>
        <dbReference type="PIRSR" id="PIRSR006135-1"/>
    </source>
</evidence>
<dbReference type="SUPFAM" id="SSF52540">
    <property type="entry name" value="P-loop containing nucleoside triphosphate hydrolases"/>
    <property type="match status" value="1"/>
</dbReference>
<dbReference type="GO" id="GO:0009236">
    <property type="term" value="P:cobalamin biosynthetic process"/>
    <property type="evidence" value="ECO:0007669"/>
    <property type="project" value="UniProtKB-UniRule"/>
</dbReference>
<dbReference type="CDD" id="cd00544">
    <property type="entry name" value="CobU"/>
    <property type="match status" value="1"/>
</dbReference>
<comment type="pathway">
    <text evidence="6 14">Cofactor biosynthesis; adenosylcobalamin biosynthesis; adenosylcobalamin from cob(II)yrinate a,c-diamide: step 5/7.</text>
</comment>
<keyword evidence="10 14" id="KW-0547">Nucleotide-binding</keyword>
<dbReference type="PANTHER" id="PTHR34848">
    <property type="match status" value="1"/>
</dbReference>
<comment type="pathway">
    <text evidence="5 14">Cofactor biosynthesis; adenosylcobalamin biosynthesis; adenosylcobalamin from cob(II)yrinate a,c-diamide: step 6/7.</text>
</comment>
<keyword evidence="11 14" id="KW-0418">Kinase</keyword>
<evidence type="ECO:0000256" key="3">
    <source>
        <dbReference type="ARBA" id="ARBA00001522"/>
    </source>
</evidence>
<dbReference type="GO" id="GO:0005525">
    <property type="term" value="F:GTP binding"/>
    <property type="evidence" value="ECO:0007669"/>
    <property type="project" value="UniProtKB-UniRule"/>
</dbReference>
<evidence type="ECO:0000256" key="9">
    <source>
        <dbReference type="ARBA" id="ARBA00022679"/>
    </source>
</evidence>
<dbReference type="EC" id="2.7.7.62" evidence="14"/>
<feature type="binding site" evidence="16">
    <location>
        <position position="63"/>
    </location>
    <ligand>
        <name>GTP</name>
        <dbReference type="ChEBI" id="CHEBI:37565"/>
    </ligand>
</feature>
<sequence>MIHYITGGERSGKSSLAQSLAEQITDQPYYLATSRVLDDDFAKRVSRHVEDRAESKSNWSTIEADVNLADALTDYFDSQQSHPKYSLKNHSKHIDQPLKPLTIVIDCVTLWLTNYVMDYDYDIDKCLTIAKQEIDKLVAFSNQHNATLFIISNEIGMRLHASSPEGRKFVSLQGWVNQYLAQVANKATLVVSGLPVTLK</sequence>
<dbReference type="PIRSF" id="PIRSF006135">
    <property type="entry name" value="CobU"/>
    <property type="match status" value="1"/>
</dbReference>
<comment type="catalytic activity">
    <reaction evidence="1 14">
        <text>adenosylcob(III)inamide + ATP = adenosylcob(III)inamide phosphate + ADP + H(+)</text>
        <dbReference type="Rhea" id="RHEA:15769"/>
        <dbReference type="ChEBI" id="CHEBI:2480"/>
        <dbReference type="ChEBI" id="CHEBI:15378"/>
        <dbReference type="ChEBI" id="CHEBI:30616"/>
        <dbReference type="ChEBI" id="CHEBI:58502"/>
        <dbReference type="ChEBI" id="CHEBI:456216"/>
        <dbReference type="EC" id="2.7.1.156"/>
    </reaction>
</comment>
<dbReference type="GO" id="GO:0008820">
    <property type="term" value="F:cobinamide phosphate guanylyltransferase activity"/>
    <property type="evidence" value="ECO:0007669"/>
    <property type="project" value="UniProtKB-UniRule"/>
</dbReference>
<comment type="function">
    <text evidence="4 14">Catalyzes ATP-dependent phosphorylation of adenosylcobinamide and addition of GMP to adenosylcobinamide phosphate.</text>
</comment>
<gene>
    <name evidence="17" type="primary">cobP</name>
    <name evidence="17" type="ORF">NCTC10526_02120</name>
</gene>
<evidence type="ECO:0000256" key="10">
    <source>
        <dbReference type="ARBA" id="ARBA00022741"/>
    </source>
</evidence>
<dbReference type="Pfam" id="PF02283">
    <property type="entry name" value="CobU"/>
    <property type="match status" value="1"/>
</dbReference>
<evidence type="ECO:0000256" key="5">
    <source>
        <dbReference type="ARBA" id="ARBA00004692"/>
    </source>
</evidence>
<evidence type="ECO:0000256" key="4">
    <source>
        <dbReference type="ARBA" id="ARBA00003889"/>
    </source>
</evidence>
<feature type="binding site" evidence="16">
    <location>
        <position position="106"/>
    </location>
    <ligand>
        <name>GTP</name>
        <dbReference type="ChEBI" id="CHEBI:37565"/>
    </ligand>
</feature>
<dbReference type="RefSeq" id="WP_028860001.1">
    <property type="nucleotide sequence ID" value="NZ_CAJHAQ010000001.1"/>
</dbReference>
<keyword evidence="18" id="KW-1185">Reference proteome</keyword>
<accession>A0A379LMA5</accession>
<dbReference type="AlphaFoldDB" id="A0A379LMA5"/>
<dbReference type="PANTHER" id="PTHR34848:SF1">
    <property type="entry name" value="BIFUNCTIONAL ADENOSYLCOBALAMIN BIOSYNTHESIS PROTEIN COBU"/>
    <property type="match status" value="1"/>
</dbReference>